<dbReference type="PANTHER" id="PTHR42788">
    <property type="entry name" value="TAURINE IMPORT ATP-BINDING PROTEIN-RELATED"/>
    <property type="match status" value="1"/>
</dbReference>
<dbReference type="CDD" id="cd03293">
    <property type="entry name" value="ABC_NrtD_SsuB_transporters"/>
    <property type="match status" value="1"/>
</dbReference>
<dbReference type="InterPro" id="IPR027417">
    <property type="entry name" value="P-loop_NTPase"/>
</dbReference>
<reference evidence="8" key="1">
    <citation type="submission" date="2017-04" db="EMBL/GenBank/DDBJ databases">
        <authorList>
            <person name="Varghese N."/>
            <person name="Submissions S."/>
        </authorList>
    </citation>
    <scope>NUCLEOTIDE SEQUENCE [LARGE SCALE GENOMIC DNA]</scope>
    <source>
        <strain evidence="8">DSM 22618</strain>
    </source>
</reference>
<dbReference type="GO" id="GO:0005524">
    <property type="term" value="F:ATP binding"/>
    <property type="evidence" value="ECO:0007669"/>
    <property type="project" value="UniProtKB-KW"/>
</dbReference>
<feature type="domain" description="ABC transporter" evidence="6">
    <location>
        <begin position="6"/>
        <end position="238"/>
    </location>
</feature>
<dbReference type="PANTHER" id="PTHR42788:SF13">
    <property type="entry name" value="ALIPHATIC SULFONATES IMPORT ATP-BINDING PROTEIN SSUB"/>
    <property type="match status" value="1"/>
</dbReference>
<evidence type="ECO:0000256" key="3">
    <source>
        <dbReference type="ARBA" id="ARBA00022475"/>
    </source>
</evidence>
<dbReference type="InterPro" id="IPR050166">
    <property type="entry name" value="ABC_transporter_ATP-bind"/>
</dbReference>
<evidence type="ECO:0000256" key="5">
    <source>
        <dbReference type="ARBA" id="ARBA00022840"/>
    </source>
</evidence>
<dbReference type="Gene3D" id="3.40.50.300">
    <property type="entry name" value="P-loop containing nucleotide triphosphate hydrolases"/>
    <property type="match status" value="1"/>
</dbReference>
<dbReference type="Proteomes" id="UP000192920">
    <property type="component" value="Unassembled WGS sequence"/>
</dbReference>
<accession>A0A1Y6CA51</accession>
<proteinExistence type="inferred from homology"/>
<keyword evidence="3" id="KW-0472">Membrane</keyword>
<dbReference type="GO" id="GO:0015697">
    <property type="term" value="P:quaternary ammonium group transport"/>
    <property type="evidence" value="ECO:0007669"/>
    <property type="project" value="UniProtKB-ARBA"/>
</dbReference>
<dbReference type="PROSITE" id="PS50893">
    <property type="entry name" value="ABC_TRANSPORTER_2"/>
    <property type="match status" value="1"/>
</dbReference>
<dbReference type="PROSITE" id="PS00211">
    <property type="entry name" value="ABC_TRANSPORTER_1"/>
    <property type="match status" value="1"/>
</dbReference>
<dbReference type="GO" id="GO:0016887">
    <property type="term" value="F:ATP hydrolysis activity"/>
    <property type="evidence" value="ECO:0007669"/>
    <property type="project" value="InterPro"/>
</dbReference>
<dbReference type="InterPro" id="IPR003439">
    <property type="entry name" value="ABC_transporter-like_ATP-bd"/>
</dbReference>
<name>A0A1Y6CA51_9NEIS</name>
<dbReference type="SMART" id="SM00382">
    <property type="entry name" value="AAA"/>
    <property type="match status" value="1"/>
</dbReference>
<keyword evidence="5 7" id="KW-0067">ATP-binding</keyword>
<gene>
    <name evidence="7" type="ORF">SAMN02745746_03842</name>
</gene>
<keyword evidence="2" id="KW-0813">Transport</keyword>
<comment type="similarity">
    <text evidence="1">Belongs to the ABC transporter superfamily.</text>
</comment>
<dbReference type="RefSeq" id="WP_085277822.1">
    <property type="nucleotide sequence ID" value="NZ_FXAG01000030.1"/>
</dbReference>
<evidence type="ECO:0000313" key="8">
    <source>
        <dbReference type="Proteomes" id="UP000192920"/>
    </source>
</evidence>
<keyword evidence="3" id="KW-1003">Cell membrane</keyword>
<dbReference type="InterPro" id="IPR017871">
    <property type="entry name" value="ABC_transporter-like_CS"/>
</dbReference>
<dbReference type="STRING" id="1123014.SAMN02745746_03842"/>
<keyword evidence="8" id="KW-1185">Reference proteome</keyword>
<keyword evidence="4" id="KW-0547">Nucleotide-binding</keyword>
<organism evidence="7 8">
    <name type="scientific">Pseudogulbenkiania subflava DSM 22618</name>
    <dbReference type="NCBI Taxonomy" id="1123014"/>
    <lineage>
        <taxon>Bacteria</taxon>
        <taxon>Pseudomonadati</taxon>
        <taxon>Pseudomonadota</taxon>
        <taxon>Betaproteobacteria</taxon>
        <taxon>Neisseriales</taxon>
        <taxon>Chromobacteriaceae</taxon>
        <taxon>Pseudogulbenkiania</taxon>
    </lineage>
</organism>
<evidence type="ECO:0000256" key="1">
    <source>
        <dbReference type="ARBA" id="ARBA00005417"/>
    </source>
</evidence>
<evidence type="ECO:0000256" key="2">
    <source>
        <dbReference type="ARBA" id="ARBA00022448"/>
    </source>
</evidence>
<evidence type="ECO:0000313" key="7">
    <source>
        <dbReference type="EMBL" id="SMF53908.1"/>
    </source>
</evidence>
<protein>
    <submittedName>
        <fullName evidence="7">NitT/TauT family transport system ATP-binding protein</fullName>
    </submittedName>
</protein>
<dbReference type="FunFam" id="3.40.50.300:FF:000425">
    <property type="entry name" value="Probable ABC transporter, ATP-binding subunit"/>
    <property type="match status" value="1"/>
</dbReference>
<dbReference type="EMBL" id="FXAG01000030">
    <property type="protein sequence ID" value="SMF53908.1"/>
    <property type="molecule type" value="Genomic_DNA"/>
</dbReference>
<dbReference type="Pfam" id="PF00005">
    <property type="entry name" value="ABC_tran"/>
    <property type="match status" value="1"/>
</dbReference>
<sequence>MSHPRITLEHVSKQFAAPGAGRTAVLDNVSLTVNEGEFVCLLGPSGCGKSTILNLVAGFEQPDHGRVLLDHRPISEPGPERGMVFQQPMLFPWLTVRDNVTFGPRMTGADKASYQADAERYLQLVGLQDFAEHYPWQLSGGMRQRAALARAWLPKPQTLLMDEPFGALDAQTRLAMQELLTDIWQRTRTTILFVTHDVDEALFLADRVLVMSARPGQIRESLTVPFARPRNPEELLTDSAYGQLKRDILHAVREEAAKSLGLQPA</sequence>
<dbReference type="SUPFAM" id="SSF52540">
    <property type="entry name" value="P-loop containing nucleoside triphosphate hydrolases"/>
    <property type="match status" value="1"/>
</dbReference>
<evidence type="ECO:0000259" key="6">
    <source>
        <dbReference type="PROSITE" id="PS50893"/>
    </source>
</evidence>
<evidence type="ECO:0000256" key="4">
    <source>
        <dbReference type="ARBA" id="ARBA00022741"/>
    </source>
</evidence>
<dbReference type="InterPro" id="IPR003593">
    <property type="entry name" value="AAA+_ATPase"/>
</dbReference>
<dbReference type="AlphaFoldDB" id="A0A1Y6CA51"/>